<keyword evidence="1" id="KW-0812">Transmembrane</keyword>
<keyword evidence="1" id="KW-0472">Membrane</keyword>
<keyword evidence="3" id="KW-1185">Reference proteome</keyword>
<gene>
    <name evidence="2" type="ORF">SAMN04487818_108317</name>
</gene>
<name>A0A1H9VF20_9PSEU</name>
<dbReference type="EMBL" id="FOGI01000008">
    <property type="protein sequence ID" value="SES20295.1"/>
    <property type="molecule type" value="Genomic_DNA"/>
</dbReference>
<feature type="transmembrane region" description="Helical" evidence="1">
    <location>
        <begin position="72"/>
        <end position="90"/>
    </location>
</feature>
<feature type="transmembrane region" description="Helical" evidence="1">
    <location>
        <begin position="7"/>
        <end position="26"/>
    </location>
</feature>
<evidence type="ECO:0000313" key="2">
    <source>
        <dbReference type="EMBL" id="SES20295.1"/>
    </source>
</evidence>
<accession>A0A1H9VF20</accession>
<dbReference type="AlphaFoldDB" id="A0A1H9VF20"/>
<organism evidence="2 3">
    <name type="scientific">Actinokineospora terrae</name>
    <dbReference type="NCBI Taxonomy" id="155974"/>
    <lineage>
        <taxon>Bacteria</taxon>
        <taxon>Bacillati</taxon>
        <taxon>Actinomycetota</taxon>
        <taxon>Actinomycetes</taxon>
        <taxon>Pseudonocardiales</taxon>
        <taxon>Pseudonocardiaceae</taxon>
        <taxon>Actinokineospora</taxon>
    </lineage>
</organism>
<proteinExistence type="predicted"/>
<evidence type="ECO:0000256" key="1">
    <source>
        <dbReference type="SAM" id="Phobius"/>
    </source>
</evidence>
<dbReference type="STRING" id="155974.SAMN04487818_108317"/>
<evidence type="ECO:0000313" key="3">
    <source>
        <dbReference type="Proteomes" id="UP000199051"/>
    </source>
</evidence>
<feature type="transmembrane region" description="Helical" evidence="1">
    <location>
        <begin position="41"/>
        <end position="60"/>
    </location>
</feature>
<sequence length="96" mass="10109">MTRQLKLLIGGLVCAIAPYVFFVGITETKRVNGQVVVHESLNIGGVIAAFGAIAIAWTMAMKWETPADKAPHWRIAAAAIAPLGALQLAISLDLVG</sequence>
<reference evidence="3" key="1">
    <citation type="submission" date="2016-10" db="EMBL/GenBank/DDBJ databases">
        <authorList>
            <person name="Varghese N."/>
            <person name="Submissions S."/>
        </authorList>
    </citation>
    <scope>NUCLEOTIDE SEQUENCE [LARGE SCALE GENOMIC DNA]</scope>
    <source>
        <strain evidence="3">DSM 44260</strain>
    </source>
</reference>
<dbReference type="RefSeq" id="WP_092780755.1">
    <property type="nucleotide sequence ID" value="NZ_FOGI01000008.1"/>
</dbReference>
<keyword evidence="1" id="KW-1133">Transmembrane helix</keyword>
<dbReference type="Proteomes" id="UP000199051">
    <property type="component" value="Unassembled WGS sequence"/>
</dbReference>
<protein>
    <submittedName>
        <fullName evidence="2">Uncharacterized protein</fullName>
    </submittedName>
</protein>